<evidence type="ECO:0000256" key="5">
    <source>
        <dbReference type="ARBA" id="ARBA00022519"/>
    </source>
</evidence>
<dbReference type="PANTHER" id="PTHR33446">
    <property type="entry name" value="PROTEIN TONB-RELATED"/>
    <property type="match status" value="1"/>
</dbReference>
<evidence type="ECO:0000256" key="11">
    <source>
        <dbReference type="SAM" id="Phobius"/>
    </source>
</evidence>
<dbReference type="GO" id="GO:0015031">
    <property type="term" value="P:protein transport"/>
    <property type="evidence" value="ECO:0007669"/>
    <property type="project" value="UniProtKB-KW"/>
</dbReference>
<keyword evidence="9 11" id="KW-0472">Membrane</keyword>
<name>A0A841JVR3_9BACT</name>
<proteinExistence type="inferred from homology"/>
<dbReference type="Pfam" id="PF03544">
    <property type="entry name" value="TonB_C"/>
    <property type="match status" value="1"/>
</dbReference>
<comment type="similarity">
    <text evidence="2">Belongs to the TonB family.</text>
</comment>
<comment type="caution">
    <text evidence="13">The sequence shown here is derived from an EMBL/GenBank/DDBJ whole genome shotgun (WGS) entry which is preliminary data.</text>
</comment>
<evidence type="ECO:0000256" key="10">
    <source>
        <dbReference type="SAM" id="MobiDB-lite"/>
    </source>
</evidence>
<keyword evidence="3" id="KW-0813">Transport</keyword>
<keyword evidence="14" id="KW-1185">Reference proteome</keyword>
<dbReference type="Proteomes" id="UP000538666">
    <property type="component" value="Unassembled WGS sequence"/>
</dbReference>
<dbReference type="SUPFAM" id="SSF74653">
    <property type="entry name" value="TolA/TonB C-terminal domain"/>
    <property type="match status" value="1"/>
</dbReference>
<feature type="region of interest" description="Disordered" evidence="10">
    <location>
        <begin position="172"/>
        <end position="217"/>
    </location>
</feature>
<evidence type="ECO:0000256" key="3">
    <source>
        <dbReference type="ARBA" id="ARBA00022448"/>
    </source>
</evidence>
<dbReference type="AlphaFoldDB" id="A0A841JVR3"/>
<dbReference type="GO" id="GO:0005886">
    <property type="term" value="C:plasma membrane"/>
    <property type="evidence" value="ECO:0007669"/>
    <property type="project" value="UniProtKB-SubCell"/>
</dbReference>
<dbReference type="Gene3D" id="3.30.1150.10">
    <property type="match status" value="1"/>
</dbReference>
<feature type="transmembrane region" description="Helical" evidence="11">
    <location>
        <begin position="62"/>
        <end position="83"/>
    </location>
</feature>
<feature type="compositionally biased region" description="Polar residues" evidence="10">
    <location>
        <begin position="178"/>
        <end position="192"/>
    </location>
</feature>
<dbReference type="NCBIfam" id="TIGR01352">
    <property type="entry name" value="tonB_Cterm"/>
    <property type="match status" value="1"/>
</dbReference>
<keyword evidence="7" id="KW-0653">Protein transport</keyword>
<evidence type="ECO:0000313" key="13">
    <source>
        <dbReference type="EMBL" id="MBB6145483.1"/>
    </source>
</evidence>
<keyword evidence="6 11" id="KW-0812">Transmembrane</keyword>
<evidence type="ECO:0000256" key="2">
    <source>
        <dbReference type="ARBA" id="ARBA00006555"/>
    </source>
</evidence>
<gene>
    <name evidence="13" type="ORF">HNQ77_003444</name>
</gene>
<evidence type="ECO:0000256" key="4">
    <source>
        <dbReference type="ARBA" id="ARBA00022475"/>
    </source>
</evidence>
<sequence length="319" mass="33535">MNERELHEFDAEMEQAMYGALARVAAPASLIGRVEQHLLQAERSRSIPTFQPLKLGARSAWMSFWSVGAHVSALALIVLVVFAGGKEIVAPTRIAVTPIDVKPYLPITLSGKDAMGGGGGGGAHELIEASKGHLPKFADKQITPPQIIRNEVPKLPIEATVVMPPIQLPDANMPNVGVPQSPQVSLASQGPGSRSGLGTGDHGGIGPGNGNGVGPGTGGDYGGGVMSAGAGVSAPVVIYSVDPEFSDEARRAKYQGICPVALIVDEHGNPTHIHVERSLGMGLDEKAVEAVKQYRFRPAYYHGHPVAVEMVVVVNFRIF</sequence>
<evidence type="ECO:0000313" key="14">
    <source>
        <dbReference type="Proteomes" id="UP000538666"/>
    </source>
</evidence>
<protein>
    <submittedName>
        <fullName evidence="13">TonB family protein</fullName>
    </submittedName>
</protein>
<keyword evidence="4" id="KW-1003">Cell membrane</keyword>
<dbReference type="PROSITE" id="PS52015">
    <property type="entry name" value="TONB_CTD"/>
    <property type="match status" value="1"/>
</dbReference>
<evidence type="ECO:0000259" key="12">
    <source>
        <dbReference type="PROSITE" id="PS52015"/>
    </source>
</evidence>
<dbReference type="RefSeq" id="WP_156186044.1">
    <property type="nucleotide sequence ID" value="NZ_JACHEK010000007.1"/>
</dbReference>
<evidence type="ECO:0000256" key="1">
    <source>
        <dbReference type="ARBA" id="ARBA00004383"/>
    </source>
</evidence>
<dbReference type="InterPro" id="IPR006260">
    <property type="entry name" value="TonB/TolA_C"/>
</dbReference>
<evidence type="ECO:0000256" key="9">
    <source>
        <dbReference type="ARBA" id="ARBA00023136"/>
    </source>
</evidence>
<comment type="subcellular location">
    <subcellularLocation>
        <location evidence="1">Cell inner membrane</location>
        <topology evidence="1">Single-pass membrane protein</topology>
        <orientation evidence="1">Periplasmic side</orientation>
    </subcellularLocation>
</comment>
<reference evidence="13 14" key="1">
    <citation type="submission" date="2020-08" db="EMBL/GenBank/DDBJ databases">
        <title>Genomic Encyclopedia of Type Strains, Phase IV (KMG-IV): sequencing the most valuable type-strain genomes for metagenomic binning, comparative biology and taxonomic classification.</title>
        <authorList>
            <person name="Goeker M."/>
        </authorList>
    </citation>
    <scope>NUCLEOTIDE SEQUENCE [LARGE SCALE GENOMIC DNA]</scope>
    <source>
        <strain evidence="13 14">DSM 103733</strain>
    </source>
</reference>
<dbReference type="InterPro" id="IPR051045">
    <property type="entry name" value="TonB-dependent_transducer"/>
</dbReference>
<keyword evidence="5" id="KW-0997">Cell inner membrane</keyword>
<dbReference type="EMBL" id="JACHEK010000007">
    <property type="protein sequence ID" value="MBB6145483.1"/>
    <property type="molecule type" value="Genomic_DNA"/>
</dbReference>
<dbReference type="OrthoDB" id="1685233at2"/>
<keyword evidence="8 11" id="KW-1133">Transmembrane helix</keyword>
<feature type="compositionally biased region" description="Gly residues" evidence="10">
    <location>
        <begin position="193"/>
        <end position="217"/>
    </location>
</feature>
<evidence type="ECO:0000256" key="7">
    <source>
        <dbReference type="ARBA" id="ARBA00022927"/>
    </source>
</evidence>
<accession>A0A841JVR3</accession>
<organism evidence="13 14">
    <name type="scientific">Silvibacterium bohemicum</name>
    <dbReference type="NCBI Taxonomy" id="1577686"/>
    <lineage>
        <taxon>Bacteria</taxon>
        <taxon>Pseudomonadati</taxon>
        <taxon>Acidobacteriota</taxon>
        <taxon>Terriglobia</taxon>
        <taxon>Terriglobales</taxon>
        <taxon>Acidobacteriaceae</taxon>
        <taxon>Silvibacterium</taxon>
    </lineage>
</organism>
<evidence type="ECO:0000256" key="6">
    <source>
        <dbReference type="ARBA" id="ARBA00022692"/>
    </source>
</evidence>
<evidence type="ECO:0000256" key="8">
    <source>
        <dbReference type="ARBA" id="ARBA00022989"/>
    </source>
</evidence>
<dbReference type="GO" id="GO:0055085">
    <property type="term" value="P:transmembrane transport"/>
    <property type="evidence" value="ECO:0007669"/>
    <property type="project" value="InterPro"/>
</dbReference>
<feature type="domain" description="TonB C-terminal" evidence="12">
    <location>
        <begin position="230"/>
        <end position="319"/>
    </location>
</feature>
<dbReference type="InterPro" id="IPR037682">
    <property type="entry name" value="TonB_C"/>
</dbReference>